<sequence length="241" mass="26270">MYWRSFVVLPHPFFIHGCGYGTEDLYFASCPGVFSSGIQPRRIKQWLEPLFLESCRCRRSTARGRARSSRIRSRQVEGGNRLDRVVLDEGGREAQLKLLTQPTAGRTLVTDRSWHASVTHSGVDLTGSALQPLIRLSTHPTASARQYVSASCVLQPLLFCPRSDINPDVKPMPTLARGRGVTHALSGGWGHRVAGVVVDESRGARLSHACVSEPVSSSLARPSSAVFPIGEGPRSIGSQLE</sequence>
<accession>A0A4C1VJP6</accession>
<reference evidence="1 2" key="1">
    <citation type="journal article" date="2019" name="Commun. Biol.">
        <title>The bagworm genome reveals a unique fibroin gene that provides high tensile strength.</title>
        <authorList>
            <person name="Kono N."/>
            <person name="Nakamura H."/>
            <person name="Ohtoshi R."/>
            <person name="Tomita M."/>
            <person name="Numata K."/>
            <person name="Arakawa K."/>
        </authorList>
    </citation>
    <scope>NUCLEOTIDE SEQUENCE [LARGE SCALE GENOMIC DNA]</scope>
</reference>
<gene>
    <name evidence="1" type="ORF">EVAR_24308_1</name>
</gene>
<organism evidence="1 2">
    <name type="scientific">Eumeta variegata</name>
    <name type="common">Bagworm moth</name>
    <name type="synonym">Eumeta japonica</name>
    <dbReference type="NCBI Taxonomy" id="151549"/>
    <lineage>
        <taxon>Eukaryota</taxon>
        <taxon>Metazoa</taxon>
        <taxon>Ecdysozoa</taxon>
        <taxon>Arthropoda</taxon>
        <taxon>Hexapoda</taxon>
        <taxon>Insecta</taxon>
        <taxon>Pterygota</taxon>
        <taxon>Neoptera</taxon>
        <taxon>Endopterygota</taxon>
        <taxon>Lepidoptera</taxon>
        <taxon>Glossata</taxon>
        <taxon>Ditrysia</taxon>
        <taxon>Tineoidea</taxon>
        <taxon>Psychidae</taxon>
        <taxon>Oiketicinae</taxon>
        <taxon>Eumeta</taxon>
    </lineage>
</organism>
<dbReference type="EMBL" id="BGZK01000364">
    <property type="protein sequence ID" value="GBP39328.1"/>
    <property type="molecule type" value="Genomic_DNA"/>
</dbReference>
<keyword evidence="2" id="KW-1185">Reference proteome</keyword>
<evidence type="ECO:0000313" key="2">
    <source>
        <dbReference type="Proteomes" id="UP000299102"/>
    </source>
</evidence>
<evidence type="ECO:0000313" key="1">
    <source>
        <dbReference type="EMBL" id="GBP39328.1"/>
    </source>
</evidence>
<name>A0A4C1VJP6_EUMVA</name>
<proteinExistence type="predicted"/>
<comment type="caution">
    <text evidence="1">The sequence shown here is derived from an EMBL/GenBank/DDBJ whole genome shotgun (WGS) entry which is preliminary data.</text>
</comment>
<protein>
    <submittedName>
        <fullName evidence="1">Uncharacterized protein</fullName>
    </submittedName>
</protein>
<dbReference type="AlphaFoldDB" id="A0A4C1VJP6"/>
<dbReference type="Proteomes" id="UP000299102">
    <property type="component" value="Unassembled WGS sequence"/>
</dbReference>